<organism evidence="1 2">
    <name type="scientific">Carpediemonas membranifera</name>
    <dbReference type="NCBI Taxonomy" id="201153"/>
    <lineage>
        <taxon>Eukaryota</taxon>
        <taxon>Metamonada</taxon>
        <taxon>Carpediemonas-like organisms</taxon>
        <taxon>Carpediemonas</taxon>
    </lineage>
</organism>
<protein>
    <submittedName>
        <fullName evidence="1">Uncharacterized protein</fullName>
    </submittedName>
</protein>
<accession>A0A8J6B174</accession>
<proteinExistence type="predicted"/>
<dbReference type="Proteomes" id="UP000717585">
    <property type="component" value="Unassembled WGS sequence"/>
</dbReference>
<sequence>MDKSPMTPKGVEATVTAYAVEMEYDMLLNYAVMVDWGILPQVGAGTSDSSIEEDAQLPSTLERLERRLYNLRADMSDKQSRILARYDHCFHDRQGFSNLEPYDLVLKSDRVIASRSNYVPYQREHLFDQHLAELIEKK</sequence>
<evidence type="ECO:0000313" key="2">
    <source>
        <dbReference type="Proteomes" id="UP000717585"/>
    </source>
</evidence>
<keyword evidence="2" id="KW-1185">Reference proteome</keyword>
<comment type="caution">
    <text evidence="1">The sequence shown here is derived from an EMBL/GenBank/DDBJ whole genome shotgun (WGS) entry which is preliminary data.</text>
</comment>
<dbReference type="AlphaFoldDB" id="A0A8J6B174"/>
<evidence type="ECO:0000313" key="1">
    <source>
        <dbReference type="EMBL" id="KAG9396255.1"/>
    </source>
</evidence>
<dbReference type="EMBL" id="JAHDYR010000007">
    <property type="protein sequence ID" value="KAG9396255.1"/>
    <property type="molecule type" value="Genomic_DNA"/>
</dbReference>
<name>A0A8J6B174_9EUKA</name>
<reference evidence="1" key="1">
    <citation type="submission" date="2021-05" db="EMBL/GenBank/DDBJ databases">
        <title>A free-living protist that lacks canonical eukaryotic 1 DNA replication and segregation systems.</title>
        <authorList>
            <person name="Salas-Leiva D.E."/>
            <person name="Tromer E.C."/>
            <person name="Curtis B.A."/>
            <person name="Jerlstrom-Hultqvist J."/>
            <person name="Kolisko M."/>
            <person name="Yi Z."/>
            <person name="Salas-Leiva J.S."/>
            <person name="Gallot-Lavallee L."/>
            <person name="Kops G.J.P.L."/>
            <person name="Archibald J.M."/>
            <person name="Simpson A.G.B."/>
            <person name="Roger A.J."/>
        </authorList>
    </citation>
    <scope>NUCLEOTIDE SEQUENCE</scope>
    <source>
        <strain evidence="1">BICM</strain>
    </source>
</reference>
<gene>
    <name evidence="1" type="ORF">J8273_2609</name>
</gene>